<name>A0ACC0CDD5_CATRO</name>
<comment type="caution">
    <text evidence="1">The sequence shown here is derived from an EMBL/GenBank/DDBJ whole genome shotgun (WGS) entry which is preliminary data.</text>
</comment>
<gene>
    <name evidence="1" type="ORF">M9H77_04184</name>
</gene>
<accession>A0ACC0CDD5</accession>
<proteinExistence type="predicted"/>
<reference evidence="2" key="1">
    <citation type="journal article" date="2023" name="Nat. Plants">
        <title>Single-cell RNA sequencing provides a high-resolution roadmap for understanding the multicellular compartmentation of specialized metabolism.</title>
        <authorList>
            <person name="Sun S."/>
            <person name="Shen X."/>
            <person name="Li Y."/>
            <person name="Li Y."/>
            <person name="Wang S."/>
            <person name="Li R."/>
            <person name="Zhang H."/>
            <person name="Shen G."/>
            <person name="Guo B."/>
            <person name="Wei J."/>
            <person name="Xu J."/>
            <person name="St-Pierre B."/>
            <person name="Chen S."/>
            <person name="Sun C."/>
        </authorList>
    </citation>
    <scope>NUCLEOTIDE SEQUENCE [LARGE SCALE GENOMIC DNA]</scope>
</reference>
<dbReference type="Proteomes" id="UP001060085">
    <property type="component" value="Linkage Group LG01"/>
</dbReference>
<organism evidence="1 2">
    <name type="scientific">Catharanthus roseus</name>
    <name type="common">Madagascar periwinkle</name>
    <name type="synonym">Vinca rosea</name>
    <dbReference type="NCBI Taxonomy" id="4058"/>
    <lineage>
        <taxon>Eukaryota</taxon>
        <taxon>Viridiplantae</taxon>
        <taxon>Streptophyta</taxon>
        <taxon>Embryophyta</taxon>
        <taxon>Tracheophyta</taxon>
        <taxon>Spermatophyta</taxon>
        <taxon>Magnoliopsida</taxon>
        <taxon>eudicotyledons</taxon>
        <taxon>Gunneridae</taxon>
        <taxon>Pentapetalae</taxon>
        <taxon>asterids</taxon>
        <taxon>lamiids</taxon>
        <taxon>Gentianales</taxon>
        <taxon>Apocynaceae</taxon>
        <taxon>Rauvolfioideae</taxon>
        <taxon>Vinceae</taxon>
        <taxon>Catharanthinae</taxon>
        <taxon>Catharanthus</taxon>
    </lineage>
</organism>
<evidence type="ECO:0000313" key="2">
    <source>
        <dbReference type="Proteomes" id="UP001060085"/>
    </source>
</evidence>
<dbReference type="EMBL" id="CM044701">
    <property type="protein sequence ID" value="KAI5682956.1"/>
    <property type="molecule type" value="Genomic_DNA"/>
</dbReference>
<protein>
    <submittedName>
        <fullName evidence="1">Uncharacterized protein</fullName>
    </submittedName>
</protein>
<keyword evidence="2" id="KW-1185">Reference proteome</keyword>
<sequence length="385" mass="44642">MMNLPEDIIFHILSRLPTKSLIRFKCVCKSWYALLQDHTFILSHTINIFTKRNINANDNDDNDDTHLLIMCRGNSTDKRAILMSTNSSLETFIKLENSWSFSDNYYGQMRLIGPCHGIVCLYGYPDKIALCNPSINNEFKNLPVSVIPRPVDAKVRGGDVGLGYDPNTDDYKVIQILFCISSHHGLVYQVEIYSLSTNSWRKYDANVPANVMYTNIWSMVYKSKNFCWWAKNDDCEMILSFDMEKEIFQETPLPYDIEEFGGEKRTTRAIIPWNEKISLVVYHVKEMDKVFDIWIMRELGSGGVGADWTKLSRIGPIVGVERPLGFWKNGEFILENRYRELVLYDPSRNEIKNLGLYGKRDRLEMLVYYPSIVSINKYKSSSMDK</sequence>
<evidence type="ECO:0000313" key="1">
    <source>
        <dbReference type="EMBL" id="KAI5682956.1"/>
    </source>
</evidence>